<dbReference type="KEGG" id="loi:92357123"/>
<dbReference type="AlphaFoldDB" id="A0A836KD46"/>
<evidence type="ECO:0000313" key="1">
    <source>
        <dbReference type="EMBL" id="KAG5468037.1"/>
    </source>
</evidence>
<gene>
    <name evidence="1" type="ORF">LSCM4_01125</name>
</gene>
<sequence length="115" mass="12284">MGHLRHRFECSDAMQVIVDEVSTLDMLLSTGGRCEHSWQYIGECHGMGIPSAVLEAVPEKEACVDVSSGAPKALALLSYSVQGAFEACRDSAMPEYSPRDIVLTAVHEACAVDGA</sequence>
<dbReference type="Proteomes" id="UP000674143">
    <property type="component" value="Unassembled WGS sequence"/>
</dbReference>
<reference evidence="2" key="2">
    <citation type="journal article" date="2021" name="Sci. Data">
        <title>Chromosome-scale genome sequencing, assembly and annotation of six genomes from subfamily Leishmaniinae.</title>
        <authorList>
            <person name="Almutairi H."/>
            <person name="Urbaniak M.D."/>
            <person name="Bates M.D."/>
            <person name="Jariyapan N."/>
            <person name="Kwakye-Nuako G."/>
            <person name="Thomaz Soccol V."/>
            <person name="Al-Salem W.S."/>
            <person name="Dillon R.J."/>
            <person name="Bates P.A."/>
            <person name="Gatherer D."/>
        </authorList>
    </citation>
    <scope>NUCLEOTIDE SEQUENCE [LARGE SCALE GENOMIC DNA]</scope>
</reference>
<dbReference type="EMBL" id="JAFHLR010000034">
    <property type="protein sequence ID" value="KAG5468037.1"/>
    <property type="molecule type" value="Genomic_DNA"/>
</dbReference>
<dbReference type="GeneID" id="92357123"/>
<organism evidence="1 2">
    <name type="scientific">Leishmania orientalis</name>
    <dbReference type="NCBI Taxonomy" id="2249476"/>
    <lineage>
        <taxon>Eukaryota</taxon>
        <taxon>Discoba</taxon>
        <taxon>Euglenozoa</taxon>
        <taxon>Kinetoplastea</taxon>
        <taxon>Metakinetoplastina</taxon>
        <taxon>Trypanosomatida</taxon>
        <taxon>Trypanosomatidae</taxon>
        <taxon>Leishmaniinae</taxon>
        <taxon>Leishmania</taxon>
    </lineage>
</organism>
<accession>A0A836KD46</accession>
<protein>
    <submittedName>
        <fullName evidence="1">Uncharacterized protein</fullName>
    </submittedName>
</protein>
<dbReference type="RefSeq" id="XP_067059839.1">
    <property type="nucleotide sequence ID" value="XM_067203189.1"/>
</dbReference>
<proteinExistence type="predicted"/>
<reference evidence="2" key="1">
    <citation type="journal article" date="2021" name="Microbiol. Resour. Announc.">
        <title>LGAAP: Leishmaniinae Genome Assembly and Annotation Pipeline.</title>
        <authorList>
            <person name="Almutairi H."/>
            <person name="Urbaniak M.D."/>
            <person name="Bates M.D."/>
            <person name="Jariyapan N."/>
            <person name="Kwakye-Nuako G."/>
            <person name="Thomaz-Soccol V."/>
            <person name="Al-Salem W.S."/>
            <person name="Dillon R.J."/>
            <person name="Bates P.A."/>
            <person name="Gatherer D."/>
        </authorList>
    </citation>
    <scope>NUCLEOTIDE SEQUENCE [LARGE SCALE GENOMIC DNA]</scope>
</reference>
<comment type="caution">
    <text evidence="1">The sequence shown here is derived from an EMBL/GenBank/DDBJ whole genome shotgun (WGS) entry which is preliminary data.</text>
</comment>
<evidence type="ECO:0000313" key="2">
    <source>
        <dbReference type="Proteomes" id="UP000674143"/>
    </source>
</evidence>
<name>A0A836KD46_9TRYP</name>
<keyword evidence="2" id="KW-1185">Reference proteome</keyword>